<dbReference type="PANTHER" id="PTHR43229">
    <property type="entry name" value="NODULATION PROTEIN J"/>
    <property type="match status" value="1"/>
</dbReference>
<evidence type="ECO:0000313" key="8">
    <source>
        <dbReference type="Proteomes" id="UP000032431"/>
    </source>
</evidence>
<keyword evidence="2 5" id="KW-0812">Transmembrane</keyword>
<evidence type="ECO:0000256" key="2">
    <source>
        <dbReference type="ARBA" id="ARBA00022692"/>
    </source>
</evidence>
<dbReference type="KEGG" id="ccel:CCDG5_0389"/>
<dbReference type="EMBL" id="LM995447">
    <property type="protein sequence ID" value="CDZ23528.1"/>
    <property type="molecule type" value="Genomic_DNA"/>
</dbReference>
<proteinExistence type="predicted"/>
<feature type="transmembrane region" description="Helical" evidence="5">
    <location>
        <begin position="101"/>
        <end position="124"/>
    </location>
</feature>
<evidence type="ECO:0000256" key="5">
    <source>
        <dbReference type="SAM" id="Phobius"/>
    </source>
</evidence>
<feature type="transmembrane region" description="Helical" evidence="5">
    <location>
        <begin position="173"/>
        <end position="193"/>
    </location>
</feature>
<dbReference type="Pfam" id="PF12698">
    <property type="entry name" value="ABC2_membrane_3"/>
    <property type="match status" value="1"/>
</dbReference>
<accession>A0A078KM47</accession>
<gene>
    <name evidence="7" type="ORF">CCDG5_0389</name>
</gene>
<evidence type="ECO:0000259" key="6">
    <source>
        <dbReference type="Pfam" id="PF12698"/>
    </source>
</evidence>
<dbReference type="OrthoDB" id="162334at2"/>
<dbReference type="PANTHER" id="PTHR43229:SF2">
    <property type="entry name" value="NODULATION PROTEIN J"/>
    <property type="match status" value="1"/>
</dbReference>
<feature type="transmembrane region" description="Helical" evidence="5">
    <location>
        <begin position="258"/>
        <end position="279"/>
    </location>
</feature>
<name>A0A078KM47_9FIRM</name>
<dbReference type="STRING" id="29343.CCDG5_0389"/>
<dbReference type="GO" id="GO:0016020">
    <property type="term" value="C:membrane"/>
    <property type="evidence" value="ECO:0007669"/>
    <property type="project" value="UniProtKB-SubCell"/>
</dbReference>
<dbReference type="InterPro" id="IPR013525">
    <property type="entry name" value="ABC2_TM"/>
</dbReference>
<evidence type="ECO:0000256" key="4">
    <source>
        <dbReference type="ARBA" id="ARBA00023136"/>
    </source>
</evidence>
<dbReference type="PATRIC" id="fig|29343.3.peg.405"/>
<dbReference type="InterPro" id="IPR051784">
    <property type="entry name" value="Nod_factor_ABC_transporter"/>
</dbReference>
<dbReference type="GO" id="GO:0140359">
    <property type="term" value="F:ABC-type transporter activity"/>
    <property type="evidence" value="ECO:0007669"/>
    <property type="project" value="InterPro"/>
</dbReference>
<feature type="transmembrane region" description="Helical" evidence="5">
    <location>
        <begin position="58"/>
        <end position="80"/>
    </location>
</feature>
<keyword evidence="3 5" id="KW-1133">Transmembrane helix</keyword>
<organism evidence="7 8">
    <name type="scientific">[Clostridium] cellulosi</name>
    <dbReference type="NCBI Taxonomy" id="29343"/>
    <lineage>
        <taxon>Bacteria</taxon>
        <taxon>Bacillati</taxon>
        <taxon>Bacillota</taxon>
        <taxon>Clostridia</taxon>
        <taxon>Eubacteriales</taxon>
        <taxon>Oscillospiraceae</taxon>
        <taxon>Oscillospiraceae incertae sedis</taxon>
    </lineage>
</organism>
<dbReference type="HOGENOM" id="CLU_079551_1_0_9"/>
<feature type="transmembrane region" description="Helical" evidence="5">
    <location>
        <begin position="144"/>
        <end position="166"/>
    </location>
</feature>
<protein>
    <submittedName>
        <fullName evidence="7">ABC-2 type transporter</fullName>
    </submittedName>
</protein>
<feature type="transmembrane region" description="Helical" evidence="5">
    <location>
        <begin position="20"/>
        <end position="38"/>
    </location>
</feature>
<comment type="subcellular location">
    <subcellularLocation>
        <location evidence="1">Membrane</location>
        <topology evidence="1">Multi-pass membrane protein</topology>
    </subcellularLocation>
</comment>
<keyword evidence="4 5" id="KW-0472">Membrane</keyword>
<sequence length="286" mass="31328">MRQMTIRGLKLFFRDKSGVFFSLLGVIIIFCLFVFFISDLATQGLDFLDNASYIMNSWMVAGMLASSAITTSMGAYAVMVTDNENKCIKDFASSPIRRSSVTAGYMLTGFIVSVIMSILTLAFGEIYILIKGGELVGFPVMMKVLGVILLSSFASSAMVCFVVSFLRTSNAYTTVSIILGTLIGFLVGAYISVGDLPNGVQWVVKCFPCAHAAALFRQLLMGKAMDTGFANLPASSYDKFKLDLGVTYKYGDWVAEPWLHIAVLIATGIIFYAFALLNISRKRNQY</sequence>
<dbReference type="AlphaFoldDB" id="A0A078KM47"/>
<evidence type="ECO:0000256" key="3">
    <source>
        <dbReference type="ARBA" id="ARBA00022989"/>
    </source>
</evidence>
<feature type="domain" description="ABC-2 type transporter transmembrane" evidence="6">
    <location>
        <begin position="55"/>
        <end position="277"/>
    </location>
</feature>
<dbReference type="Proteomes" id="UP000032431">
    <property type="component" value="Chromosome I"/>
</dbReference>
<evidence type="ECO:0000256" key="1">
    <source>
        <dbReference type="ARBA" id="ARBA00004141"/>
    </source>
</evidence>
<reference evidence="8" key="1">
    <citation type="submission" date="2014-07" db="EMBL/GenBank/DDBJ databases">
        <authorList>
            <person name="Wibberg D."/>
        </authorList>
    </citation>
    <scope>NUCLEOTIDE SEQUENCE [LARGE SCALE GENOMIC DNA]</scope>
    <source>
        <strain evidence="8">DG5</strain>
    </source>
</reference>
<evidence type="ECO:0000313" key="7">
    <source>
        <dbReference type="EMBL" id="CDZ23528.1"/>
    </source>
</evidence>
<keyword evidence="8" id="KW-1185">Reference proteome</keyword>